<evidence type="ECO:0000313" key="4">
    <source>
        <dbReference type="Proteomes" id="UP000275461"/>
    </source>
</evidence>
<feature type="signal peptide" evidence="2">
    <location>
        <begin position="1"/>
        <end position="32"/>
    </location>
</feature>
<sequence>MQLSNAIRKAKAAVTAISAGTLFAVAAGPAMADDFPSRSINVIVSYSAGGATDFQARIATMAAEEYLGEPIVITNRPGAGGQVGWNHLVRRGRDDGHDLASYNVPHFIAQSIMYDTHYSIENLEPIANWGQDPAVLIVPADSPFETVDDLVEYAEENPGGVTVSGAGLFVGHHIGTLQLERAADIELRYVPTAGGVDALRFVMGGQVMAGFNNLSDAYRNQDRLRILAIADLERDEDFLPDVPTFQELGYDIDNSSVNFRGIMAPQGPSEERLQWLSDKFVDMFNDERIKSQMKEGGSPMNVMGREELKEMWQERQAFLEDLFAEMDADEIEEELEQDQP</sequence>
<dbReference type="InterPro" id="IPR005064">
    <property type="entry name" value="BUG"/>
</dbReference>
<name>A0A498C560_9GAMM</name>
<keyword evidence="4" id="KW-1185">Reference proteome</keyword>
<evidence type="ECO:0000313" key="3">
    <source>
        <dbReference type="EMBL" id="RLK50935.1"/>
    </source>
</evidence>
<dbReference type="CDD" id="cd07012">
    <property type="entry name" value="PBP2_Bug_TTT"/>
    <property type="match status" value="1"/>
</dbReference>
<accession>A0A498C560</accession>
<dbReference type="Pfam" id="PF03401">
    <property type="entry name" value="TctC"/>
    <property type="match status" value="1"/>
</dbReference>
<dbReference type="PANTHER" id="PTHR42928">
    <property type="entry name" value="TRICARBOXYLATE-BINDING PROTEIN"/>
    <property type="match status" value="1"/>
</dbReference>
<dbReference type="Gene3D" id="3.40.190.10">
    <property type="entry name" value="Periplasmic binding protein-like II"/>
    <property type="match status" value="1"/>
</dbReference>
<evidence type="ECO:0000256" key="2">
    <source>
        <dbReference type="SAM" id="SignalP"/>
    </source>
</evidence>
<dbReference type="PIRSF" id="PIRSF017082">
    <property type="entry name" value="YflP"/>
    <property type="match status" value="1"/>
</dbReference>
<comment type="caution">
    <text evidence="3">The sequence shown here is derived from an EMBL/GenBank/DDBJ whole genome shotgun (WGS) entry which is preliminary data.</text>
</comment>
<reference evidence="3 4" key="1">
    <citation type="submission" date="2018-10" db="EMBL/GenBank/DDBJ databases">
        <title>Genomic Encyclopedia of Type Strains, Phase IV (KMG-IV): sequencing the most valuable type-strain genomes for metagenomic binning, comparative biology and taxonomic classification.</title>
        <authorList>
            <person name="Goeker M."/>
        </authorList>
    </citation>
    <scope>NUCLEOTIDE SEQUENCE [LARGE SCALE GENOMIC DNA]</scope>
    <source>
        <strain evidence="3 4">DSM 12769</strain>
    </source>
</reference>
<feature type="chain" id="PRO_5019720138" evidence="2">
    <location>
        <begin position="33"/>
        <end position="340"/>
    </location>
</feature>
<dbReference type="InterPro" id="IPR042100">
    <property type="entry name" value="Bug_dom1"/>
</dbReference>
<dbReference type="PANTHER" id="PTHR42928:SF5">
    <property type="entry name" value="BLR1237 PROTEIN"/>
    <property type="match status" value="1"/>
</dbReference>
<dbReference type="EMBL" id="RCDA01000001">
    <property type="protein sequence ID" value="RLK50935.1"/>
    <property type="molecule type" value="Genomic_DNA"/>
</dbReference>
<organism evidence="3 4">
    <name type="scientific">Alkalispirillum mobile</name>
    <dbReference type="NCBI Taxonomy" id="85925"/>
    <lineage>
        <taxon>Bacteria</taxon>
        <taxon>Pseudomonadati</taxon>
        <taxon>Pseudomonadota</taxon>
        <taxon>Gammaproteobacteria</taxon>
        <taxon>Chromatiales</taxon>
        <taxon>Ectothiorhodospiraceae</taxon>
        <taxon>Alkalispirillum</taxon>
    </lineage>
</organism>
<dbReference type="OrthoDB" id="9780943at2"/>
<dbReference type="RefSeq" id="WP_121441381.1">
    <property type="nucleotide sequence ID" value="NZ_RCDA01000001.1"/>
</dbReference>
<gene>
    <name evidence="3" type="ORF">DFR31_0845</name>
</gene>
<proteinExistence type="inferred from homology"/>
<dbReference type="SUPFAM" id="SSF53850">
    <property type="entry name" value="Periplasmic binding protein-like II"/>
    <property type="match status" value="1"/>
</dbReference>
<evidence type="ECO:0000256" key="1">
    <source>
        <dbReference type="ARBA" id="ARBA00006987"/>
    </source>
</evidence>
<dbReference type="Gene3D" id="3.40.190.150">
    <property type="entry name" value="Bordetella uptake gene, domain 1"/>
    <property type="match status" value="1"/>
</dbReference>
<protein>
    <submittedName>
        <fullName evidence="3">Tripartite-type tricarboxylate transporter receptor subunit TctC</fullName>
    </submittedName>
</protein>
<keyword evidence="3" id="KW-0675">Receptor</keyword>
<keyword evidence="2" id="KW-0732">Signal</keyword>
<comment type="similarity">
    <text evidence="1">Belongs to the UPF0065 (bug) family.</text>
</comment>
<dbReference type="AlphaFoldDB" id="A0A498C560"/>
<dbReference type="Proteomes" id="UP000275461">
    <property type="component" value="Unassembled WGS sequence"/>
</dbReference>